<feature type="non-terminal residue" evidence="1">
    <location>
        <position position="1"/>
    </location>
</feature>
<evidence type="ECO:0000313" key="2">
    <source>
        <dbReference type="Proteomes" id="UP000239434"/>
    </source>
</evidence>
<proteinExistence type="predicted"/>
<organism evidence="1 2">
    <name type="scientific">Phyllobacterium phragmitis</name>
    <dbReference type="NCBI Taxonomy" id="2670329"/>
    <lineage>
        <taxon>Bacteria</taxon>
        <taxon>Pseudomonadati</taxon>
        <taxon>Pseudomonadota</taxon>
        <taxon>Alphaproteobacteria</taxon>
        <taxon>Hyphomicrobiales</taxon>
        <taxon>Phyllobacteriaceae</taxon>
        <taxon>Phyllobacterium</taxon>
    </lineage>
</organism>
<sequence length="84" mass="8062">VVNANADTFVASFSGSTGTLNIGNGGAAGTLNSASVNFGNGTGSLNFNHTETAYDFGAAISGAGTLNHLSGATNLTADSSGFTG</sequence>
<dbReference type="AlphaFoldDB" id="A0A2S9III4"/>
<comment type="caution">
    <text evidence="1">The sequence shown here is derived from an EMBL/GenBank/DDBJ whole genome shotgun (WGS) entry which is preliminary data.</text>
</comment>
<reference evidence="1 2" key="1">
    <citation type="submission" date="2018-02" db="EMBL/GenBank/DDBJ databases">
        <title>The draft genome of Phyllobacterium sp. 1N-3.</title>
        <authorList>
            <person name="Liu L."/>
            <person name="Li L."/>
            <person name="Zhang X."/>
            <person name="Wang T."/>
            <person name="Liang L."/>
        </authorList>
    </citation>
    <scope>NUCLEOTIDE SEQUENCE [LARGE SCALE GENOMIC DNA]</scope>
    <source>
        <strain evidence="1 2">1N-3</strain>
    </source>
</reference>
<feature type="non-terminal residue" evidence="1">
    <location>
        <position position="84"/>
    </location>
</feature>
<protein>
    <submittedName>
        <fullName evidence="1">Autotransporter outer membrane beta-barrel domain-containing protein</fullName>
    </submittedName>
</protein>
<dbReference type="RefSeq" id="WP_199194928.1">
    <property type="nucleotide sequence ID" value="NZ_PVBR01000122.1"/>
</dbReference>
<keyword evidence="2" id="KW-1185">Reference proteome</keyword>
<dbReference type="Proteomes" id="UP000239434">
    <property type="component" value="Unassembled WGS sequence"/>
</dbReference>
<evidence type="ECO:0000313" key="1">
    <source>
        <dbReference type="EMBL" id="PRD40328.1"/>
    </source>
</evidence>
<name>A0A2S9III4_9HYPH</name>
<gene>
    <name evidence="1" type="ORF">C5748_27625</name>
</gene>
<accession>A0A2S9III4</accession>
<dbReference type="EMBL" id="PVBR01000122">
    <property type="protein sequence ID" value="PRD40328.1"/>
    <property type="molecule type" value="Genomic_DNA"/>
</dbReference>